<feature type="domain" description="DUF6603" evidence="1">
    <location>
        <begin position="439"/>
        <end position="1002"/>
    </location>
</feature>
<evidence type="ECO:0000259" key="1">
    <source>
        <dbReference type="Pfam" id="PF20248"/>
    </source>
</evidence>
<dbReference type="Pfam" id="PF20248">
    <property type="entry name" value="DUF6603"/>
    <property type="match status" value="1"/>
</dbReference>
<dbReference type="Proteomes" id="UP000199036">
    <property type="component" value="Unassembled WGS sequence"/>
</dbReference>
<protein>
    <recommendedName>
        <fullName evidence="1">DUF6603 domain-containing protein</fullName>
    </recommendedName>
</protein>
<evidence type="ECO:0000313" key="3">
    <source>
        <dbReference type="Proteomes" id="UP000199036"/>
    </source>
</evidence>
<dbReference type="AlphaFoldDB" id="A0A1I5FY62"/>
<organism evidence="2 3">
    <name type="scientific">Paenimyroides ummariense</name>
    <dbReference type="NCBI Taxonomy" id="913024"/>
    <lineage>
        <taxon>Bacteria</taxon>
        <taxon>Pseudomonadati</taxon>
        <taxon>Bacteroidota</taxon>
        <taxon>Flavobacteriia</taxon>
        <taxon>Flavobacteriales</taxon>
        <taxon>Flavobacteriaceae</taxon>
        <taxon>Paenimyroides</taxon>
    </lineage>
</organism>
<keyword evidence="3" id="KW-1185">Reference proteome</keyword>
<reference evidence="3" key="1">
    <citation type="submission" date="2016-10" db="EMBL/GenBank/DDBJ databases">
        <authorList>
            <person name="Varghese N."/>
            <person name="Submissions S."/>
        </authorList>
    </citation>
    <scope>NUCLEOTIDE SEQUENCE [LARGE SCALE GENOMIC DNA]</scope>
    <source>
        <strain evidence="3">DS-12</strain>
    </source>
</reference>
<dbReference type="RefSeq" id="WP_091526069.1">
    <property type="nucleotide sequence ID" value="NZ_FOVI01000033.1"/>
</dbReference>
<gene>
    <name evidence="2" type="ORF">SAMN05421741_1334</name>
</gene>
<evidence type="ECO:0000313" key="2">
    <source>
        <dbReference type="EMBL" id="SFO28569.1"/>
    </source>
</evidence>
<accession>A0A1I5FY62</accession>
<dbReference type="OrthoDB" id="535891at2"/>
<dbReference type="EMBL" id="FOVI01000033">
    <property type="protein sequence ID" value="SFO28569.1"/>
    <property type="molecule type" value="Genomic_DNA"/>
</dbReference>
<dbReference type="InterPro" id="IPR046538">
    <property type="entry name" value="DUF6603"/>
</dbReference>
<name>A0A1I5FY62_9FLAO</name>
<sequence length="1149" mass="127210">MADNTFLGSFVTQYARLILPLKEALESESKFRALFLDLGWSIPTPPVSEAQAVVNNINSLIDSLDNLPSAPSEIDMIALLADVSTVYLSIKNFANTVADTTSGIGNLQGIFKSEFPNDLFNYLICRYLQNTSDILFNTLLAVDIISYTYISEELPRPAYTKIRIDYSKLGTLITNPTAIVKEAVEWNTEEYDFENIGSLLMDFLSGIKIPASFLDNPAFGNELTMKRSILYNDFFNPDRVVSGFLSIFLMDILVADNYKNLNAYISAFEGEQTNEKGIILELDIPEGTSLKQDITNTISLQINTSDIIGNNFGVQLSPSEQKFSYLGPTSFNGKIELLIRKLFEGPVRLFGQPEGTRLEIRDQAISLFVKPGTPLEYGIGYDLSGLALVIDPNGSDNFIKNIFGDKVREIKFPITVQWSNTKGISFVGSGTFEFEVNTHFKIGPIEFTNVKVAIKAPQGQNKVTADIGTNIKGDLSAIVFTVDNIGLRTTLNLDEGNAGPFGIGIGFKPPTGVGLSIDAPPVKGGGFLNYDESTSTYTGGLELQFSKISFSAIGIISTKLPGGEKGYSLLVIVSVEFTPLQIGMGFTINGIGGLLGLHRTSNPDVLRAGIRYNTLDHILFPKNIVENANTIISNLGQAFPIRKDQFMLGPMAKIGWGTPTLLTIDIGIVIELPDPVRLIILGILRAQLPSAQNPILQIQVNFLGIIDFKEKYLSFDATLYDSKILTFGLFGDMALRLNWGDRPNFLLSVGGFHPSYTPPPLNLPSMQRLTIILADHSNLKISVESYFAVTSNSAQFGARVYAMAKAWKIIAEGELWFNVLFQFSPFYFAADMGVKFAIKMGSKTLLGIYVALMLEGPDPWRAQGQAAFKILLVKVKVRFDATFGRQRAEAIEAVKVDDKIKEALMLQDNWEALLPDQNNQMVAWRKEGETEVQSVDPSGAIKISQRVMPLNTMMQKFGSAAISDFNQYRINTSNVRIENMIVPAERVQDYFARSEFSNMTDEEKLSRDGYELFDSGVLVGSNKNQSSQYAVHKHSTFEEITMDSGYRRKEDTKFAISDERLKIDSFLGYTTRTGLSRARLRTTSVGPAKIKLSIKDGEFVLANRNNLQQVGGGISFANSMDAERYLKQQKELSPTTVENWIIANRYELA</sequence>
<proteinExistence type="predicted"/>
<dbReference type="STRING" id="913024.SAMN05421741_1334"/>